<dbReference type="RefSeq" id="WP_274657423.1">
    <property type="nucleotide sequence ID" value="NZ_CP101655.1"/>
</dbReference>
<reference evidence="1 2" key="1">
    <citation type="submission" date="2022-07" db="EMBL/GenBank/DDBJ databases">
        <authorList>
            <person name="Abrouk D."/>
            <person name="Moenne-Loccoz Y."/>
            <person name="Todorovic I."/>
            <person name="Raicevic V."/>
            <person name="Jovicic-Petrovic J."/>
        </authorList>
    </citation>
    <scope>NUCLEOTIDE SEQUENCE [LARGE SCALE GENOMIC DNA]</scope>
    <source>
        <strain evidence="2">IT-P374</strain>
    </source>
</reference>
<evidence type="ECO:0008006" key="3">
    <source>
        <dbReference type="Google" id="ProtNLM"/>
    </source>
</evidence>
<accession>A0ABY7Z2K3</accession>
<proteinExistence type="predicted"/>
<gene>
    <name evidence="1" type="ORF">NN484_15240</name>
</gene>
<keyword evidence="2" id="KW-1185">Reference proteome</keyword>
<evidence type="ECO:0000313" key="2">
    <source>
        <dbReference type="Proteomes" id="UP001222282"/>
    </source>
</evidence>
<sequence>MDTGWFHVADPPTLTSPSADNTVYTTGNPVFSGTGDAAYSARVQLRRASDGVALSGWVTVPSNNRWNMTLNSLATGRYEVYLAGTGDYWQVEYHGSTFRFIVLREPQITAPTQNAVVVEQKITISGSGFPGARVHLHHPGGEEFKIDIPVDDYGNWTTTVEGVQQDRELYFVSQQVYGGKTTLHSSPPHKLRLLGPPPLTTHSANQEVEQRITVGGVVTGPFKSGTINVYRDGTTTLLGSGIVLATGGWEASITLTPGPYTVTASHVYQSVTSSRRAPLRLLVRPPKPTITSALNGETVTLSGTGYDGARMDIHFGGVSSPYLDAAVSSGRWSKVLPPDLLPGGRRFGGRQSVSDGGNGRIYNDGWAVEVSVNVPTPVPTGVGVTVNGQRATFKGRGRQWGTSTVRITIYNNGVALVGVPQANVQSNLNWETTANANLAPGNYTALTARQWVNDQWSGDSAVMSMSVGSPAPVFTEPPSDTPTGQRPQISGTAWPGSAILLQIPGKPDVPLTATNGSFVLNASEDWAPATYTLRATAAFGGQTSTAASRTFVVKAPKPVITTAANAEVDLSPVIRGTGFKNCWVVIYSNVTNQPIGAGPVGQDNQWAVTLVEQIPGNLTLYAIQQESQTSSNVSDRTIERTVKVRVPKPVITVPAQNGKPARESMFSGSAKYPGTVELSIKGQSQPILKDIEVKQDGTWAVKVTLAVGGFTLEARSRQMTYLSDPVERVITVVPAIPVLDTPRNGDALGTLLSISGFGYPGDTIRIFRRNRYLHLGNTTVSAEGTWSKRVTHAMMAGDGISVHASAGVGLDSSHSPTISFLLLKLAPKITEPQAGDWVGIRPLFSGLATPGASITVASGVNADDVLAPATIADDSGRWTVTGNKDLPEGAMRVMARQTVDGTPSEWFESGRFMVERKTAGFDAPVVHFPHVGQEVGRWPMFSGTGEPGAEVLIVKENSMSTELGRTRVDRDGRWALRSQIELPVANTTYRYSVRQSRDGAISAWLLPHPGFIVKQVAEAFESPTILKPVNDASQSLERLPLFAGQGVPGAELKVYRHGSSQVLASTRVDAQGNWSVRCEVELSVQTAAHQVSARQFMDGRESVLSSVVSFNVEEKLDKPVFTYPPQNSDVSPHAVIRGTALPGGEVRLYKSGNSSRVWGSGVVDGQGHWEVVTDAMPLGSFSMVARVYMGAAYSQWTTALSLKVSNIG</sequence>
<organism evidence="1 2">
    <name type="scientific">Pseudomonas serboccidentalis</name>
    <dbReference type="NCBI Taxonomy" id="2964670"/>
    <lineage>
        <taxon>Bacteria</taxon>
        <taxon>Pseudomonadati</taxon>
        <taxon>Pseudomonadota</taxon>
        <taxon>Gammaproteobacteria</taxon>
        <taxon>Pseudomonadales</taxon>
        <taxon>Pseudomonadaceae</taxon>
        <taxon>Pseudomonas</taxon>
    </lineage>
</organism>
<name>A0ABY7Z2K3_9PSED</name>
<evidence type="ECO:0000313" key="1">
    <source>
        <dbReference type="EMBL" id="WDR33871.1"/>
    </source>
</evidence>
<dbReference type="EMBL" id="CP101655">
    <property type="protein sequence ID" value="WDR33871.1"/>
    <property type="molecule type" value="Genomic_DNA"/>
</dbReference>
<dbReference type="Proteomes" id="UP001222282">
    <property type="component" value="Chromosome"/>
</dbReference>
<protein>
    <recommendedName>
        <fullName evidence="3">Ig-like domain repeat protein</fullName>
    </recommendedName>
</protein>